<dbReference type="Pfam" id="PF00188">
    <property type="entry name" value="CAP"/>
    <property type="match status" value="1"/>
</dbReference>
<accession>A0ABT8Y7A7</accession>
<evidence type="ECO:0000259" key="2">
    <source>
        <dbReference type="Pfam" id="PF00188"/>
    </source>
</evidence>
<evidence type="ECO:0000256" key="1">
    <source>
        <dbReference type="SAM" id="MobiDB-lite"/>
    </source>
</evidence>
<dbReference type="PANTHER" id="PTHR31157:SF1">
    <property type="entry name" value="SCP DOMAIN-CONTAINING PROTEIN"/>
    <property type="match status" value="1"/>
</dbReference>
<dbReference type="InterPro" id="IPR035940">
    <property type="entry name" value="CAP_sf"/>
</dbReference>
<protein>
    <submittedName>
        <fullName evidence="3">CAP domain-containing protein</fullName>
    </submittedName>
</protein>
<evidence type="ECO:0000313" key="4">
    <source>
        <dbReference type="Proteomes" id="UP001169764"/>
    </source>
</evidence>
<proteinExistence type="predicted"/>
<dbReference type="Proteomes" id="UP001169764">
    <property type="component" value="Unassembled WGS sequence"/>
</dbReference>
<evidence type="ECO:0000313" key="3">
    <source>
        <dbReference type="EMBL" id="MDO6413892.1"/>
    </source>
</evidence>
<name>A0ABT8Y7A7_9SPHN</name>
<keyword evidence="4" id="KW-1185">Reference proteome</keyword>
<dbReference type="PANTHER" id="PTHR31157">
    <property type="entry name" value="SCP DOMAIN-CONTAINING PROTEIN"/>
    <property type="match status" value="1"/>
</dbReference>
<dbReference type="CDD" id="cd05379">
    <property type="entry name" value="CAP_bacterial"/>
    <property type="match status" value="1"/>
</dbReference>
<sequence>MRLILRSTGIVATLLALPVLASFTPIPVEQQVLDALNQARTDPAAYILQLRKYRGWFKGDIVKIPGSPDLVRTAEGVSAVDETIDFVGDIKPMPAAAGSPVLKAAAADHVAEQSRTGKTGHYGADGSSPGDRVTKRGGGPYTAEVIAYGSIDGVDTIRQLIVDDGVPDRGHRTIIFSPELQFAGVSCGKHPEFGTMCVIDLGMNADGTLPRSLVGKSAAPPR</sequence>
<reference evidence="3" key="1">
    <citation type="submission" date="2023-07" db="EMBL/GenBank/DDBJ databases">
        <authorList>
            <person name="Kim M."/>
        </authorList>
    </citation>
    <scope>NUCLEOTIDE SEQUENCE</scope>
    <source>
        <strain evidence="3">BIUV-7</strain>
    </source>
</reference>
<dbReference type="InterPro" id="IPR014044">
    <property type="entry name" value="CAP_dom"/>
</dbReference>
<comment type="caution">
    <text evidence="3">The sequence shown here is derived from an EMBL/GenBank/DDBJ whole genome shotgun (WGS) entry which is preliminary data.</text>
</comment>
<dbReference type="RefSeq" id="WP_303540647.1">
    <property type="nucleotide sequence ID" value="NZ_JAUOTP010000002.1"/>
</dbReference>
<organism evidence="3 4">
    <name type="scientific">Sphingomonas natans</name>
    <dbReference type="NCBI Taxonomy" id="3063330"/>
    <lineage>
        <taxon>Bacteria</taxon>
        <taxon>Pseudomonadati</taxon>
        <taxon>Pseudomonadota</taxon>
        <taxon>Alphaproteobacteria</taxon>
        <taxon>Sphingomonadales</taxon>
        <taxon>Sphingomonadaceae</taxon>
        <taxon>Sphingomonas</taxon>
    </lineage>
</organism>
<gene>
    <name evidence="3" type="ORF">Q4F19_05820</name>
</gene>
<dbReference type="EMBL" id="JAUOTP010000002">
    <property type="protein sequence ID" value="MDO6413892.1"/>
    <property type="molecule type" value="Genomic_DNA"/>
</dbReference>
<feature type="domain" description="SCP" evidence="2">
    <location>
        <begin position="91"/>
        <end position="195"/>
    </location>
</feature>
<dbReference type="Gene3D" id="3.40.33.10">
    <property type="entry name" value="CAP"/>
    <property type="match status" value="1"/>
</dbReference>
<feature type="region of interest" description="Disordered" evidence="1">
    <location>
        <begin position="113"/>
        <end position="133"/>
    </location>
</feature>